<organism evidence="5 6">
    <name type="scientific">Pseudonocardia spirodelae</name>
    <dbReference type="NCBI Taxonomy" id="3133431"/>
    <lineage>
        <taxon>Bacteria</taxon>
        <taxon>Bacillati</taxon>
        <taxon>Actinomycetota</taxon>
        <taxon>Actinomycetes</taxon>
        <taxon>Pseudonocardiales</taxon>
        <taxon>Pseudonocardiaceae</taxon>
        <taxon>Pseudonocardia</taxon>
    </lineage>
</organism>
<evidence type="ECO:0000313" key="5">
    <source>
        <dbReference type="EMBL" id="MEJ8280051.1"/>
    </source>
</evidence>
<dbReference type="PROSITE" id="PS50995">
    <property type="entry name" value="HTH_MARR_2"/>
    <property type="match status" value="1"/>
</dbReference>
<sequence>MSDLDPDELARLRVDLARISRGLDRATRGADLTRSATSVLGTVAVRGPIGMGELAAVEGLNPTMLSRLAGKLEAAGLLVRDADPADGRAVRVAVTEAGAAEHARRRAERTRLLGAHVAALAPEHVDRLRAALPALDALAAALRDAR</sequence>
<proteinExistence type="predicted"/>
<reference evidence="5 6" key="1">
    <citation type="submission" date="2024-03" db="EMBL/GenBank/DDBJ databases">
        <title>Draft genome sequence of Pseudonocardia sp. DW16-2.</title>
        <authorList>
            <person name="Duangmal K."/>
        </authorList>
    </citation>
    <scope>NUCLEOTIDE SEQUENCE [LARGE SCALE GENOMIC DNA]</scope>
    <source>
        <strain evidence="5 6">DW16-2</strain>
    </source>
</reference>
<dbReference type="PROSITE" id="PS01117">
    <property type="entry name" value="HTH_MARR_1"/>
    <property type="match status" value="1"/>
</dbReference>
<feature type="domain" description="HTH marR-type" evidence="4">
    <location>
        <begin position="9"/>
        <end position="137"/>
    </location>
</feature>
<evidence type="ECO:0000313" key="6">
    <source>
        <dbReference type="Proteomes" id="UP001364211"/>
    </source>
</evidence>
<dbReference type="InterPro" id="IPR036388">
    <property type="entry name" value="WH-like_DNA-bd_sf"/>
</dbReference>
<dbReference type="Proteomes" id="UP001364211">
    <property type="component" value="Unassembled WGS sequence"/>
</dbReference>
<dbReference type="PANTHER" id="PTHR39515">
    <property type="entry name" value="CONSERVED PROTEIN"/>
    <property type="match status" value="1"/>
</dbReference>
<dbReference type="InterPro" id="IPR036390">
    <property type="entry name" value="WH_DNA-bd_sf"/>
</dbReference>
<keyword evidence="2" id="KW-0238">DNA-binding</keyword>
<protein>
    <submittedName>
        <fullName evidence="5">MarR family transcriptional regulator</fullName>
    </submittedName>
</protein>
<dbReference type="InterPro" id="IPR023187">
    <property type="entry name" value="Tscrpt_reg_MarR-type_CS"/>
</dbReference>
<dbReference type="InterPro" id="IPR000835">
    <property type="entry name" value="HTH_MarR-typ"/>
</dbReference>
<dbReference type="SMART" id="SM00347">
    <property type="entry name" value="HTH_MARR"/>
    <property type="match status" value="1"/>
</dbReference>
<dbReference type="Pfam" id="PF01047">
    <property type="entry name" value="MarR"/>
    <property type="match status" value="1"/>
</dbReference>
<keyword evidence="3" id="KW-0804">Transcription</keyword>
<keyword evidence="1" id="KW-0805">Transcription regulation</keyword>
<dbReference type="SUPFAM" id="SSF46785">
    <property type="entry name" value="Winged helix' DNA-binding domain"/>
    <property type="match status" value="1"/>
</dbReference>
<dbReference type="EMBL" id="JBBJUP010000010">
    <property type="protein sequence ID" value="MEJ8280051.1"/>
    <property type="molecule type" value="Genomic_DNA"/>
</dbReference>
<evidence type="ECO:0000256" key="2">
    <source>
        <dbReference type="ARBA" id="ARBA00023125"/>
    </source>
</evidence>
<dbReference type="PANTHER" id="PTHR39515:SF2">
    <property type="entry name" value="HTH-TYPE TRANSCRIPTIONAL REGULATOR RV0880"/>
    <property type="match status" value="1"/>
</dbReference>
<accession>A0ABU8T7W6</accession>
<evidence type="ECO:0000259" key="4">
    <source>
        <dbReference type="PROSITE" id="PS50995"/>
    </source>
</evidence>
<keyword evidence="6" id="KW-1185">Reference proteome</keyword>
<dbReference type="InterPro" id="IPR052526">
    <property type="entry name" value="HTH-type_Bedaq_tolerance"/>
</dbReference>
<name>A0ABU8T7W6_9PSEU</name>
<gene>
    <name evidence="5" type="ORF">WJX68_13985</name>
</gene>
<evidence type="ECO:0000256" key="1">
    <source>
        <dbReference type="ARBA" id="ARBA00023015"/>
    </source>
</evidence>
<dbReference type="Gene3D" id="1.10.10.10">
    <property type="entry name" value="Winged helix-like DNA-binding domain superfamily/Winged helix DNA-binding domain"/>
    <property type="match status" value="1"/>
</dbReference>
<evidence type="ECO:0000256" key="3">
    <source>
        <dbReference type="ARBA" id="ARBA00023163"/>
    </source>
</evidence>
<comment type="caution">
    <text evidence="5">The sequence shown here is derived from an EMBL/GenBank/DDBJ whole genome shotgun (WGS) entry which is preliminary data.</text>
</comment>
<dbReference type="RefSeq" id="WP_340290782.1">
    <property type="nucleotide sequence ID" value="NZ_JBBJUP010000010.1"/>
</dbReference>